<feature type="signal peptide" evidence="1">
    <location>
        <begin position="1"/>
        <end position="20"/>
    </location>
</feature>
<dbReference type="EMBL" id="FOIU01000001">
    <property type="protein sequence ID" value="SEW30673.1"/>
    <property type="molecule type" value="Genomic_DNA"/>
</dbReference>
<keyword evidence="4" id="KW-1185">Reference proteome</keyword>
<dbReference type="PROSITE" id="PS51257">
    <property type="entry name" value="PROKAR_LIPOPROTEIN"/>
    <property type="match status" value="1"/>
</dbReference>
<keyword evidence="1" id="KW-0732">Signal</keyword>
<evidence type="ECO:0000259" key="2">
    <source>
        <dbReference type="Pfam" id="PF11738"/>
    </source>
</evidence>
<dbReference type="Gene3D" id="3.30.565.40">
    <property type="entry name" value="Fervidobacterium nodosum Rt17-B1 like"/>
    <property type="match status" value="1"/>
</dbReference>
<reference evidence="4" key="1">
    <citation type="submission" date="2016-10" db="EMBL/GenBank/DDBJ databases">
        <authorList>
            <person name="Varghese N."/>
            <person name="Submissions S."/>
        </authorList>
    </citation>
    <scope>NUCLEOTIDE SEQUENCE [LARGE SCALE GENOMIC DNA]</scope>
    <source>
        <strain evidence="4">DSM 17724</strain>
    </source>
</reference>
<dbReference type="AlphaFoldDB" id="A0A1I0QUM8"/>
<gene>
    <name evidence="3" type="ORF">SAMN05421841_2158</name>
</gene>
<evidence type="ECO:0000313" key="3">
    <source>
        <dbReference type="EMBL" id="SEW30673.1"/>
    </source>
</evidence>
<dbReference type="InterPro" id="IPR037126">
    <property type="entry name" value="PdaC/RsiV-like_sf"/>
</dbReference>
<evidence type="ECO:0000256" key="1">
    <source>
        <dbReference type="SAM" id="SignalP"/>
    </source>
</evidence>
<protein>
    <recommendedName>
        <fullName evidence="2">DUF3298 domain-containing protein</fullName>
    </recommendedName>
</protein>
<proteinExistence type="predicted"/>
<dbReference type="RefSeq" id="WP_089792269.1">
    <property type="nucleotide sequence ID" value="NZ_FOIU01000001.1"/>
</dbReference>
<name>A0A1I0QUM8_9FLAO</name>
<dbReference type="OrthoDB" id="594879at2"/>
<evidence type="ECO:0000313" key="4">
    <source>
        <dbReference type="Proteomes" id="UP000199469"/>
    </source>
</evidence>
<dbReference type="Gene3D" id="3.90.640.20">
    <property type="entry name" value="Heat-shock cognate protein, ATPase"/>
    <property type="match status" value="1"/>
</dbReference>
<feature type="domain" description="DUF3298" evidence="2">
    <location>
        <begin position="184"/>
        <end position="258"/>
    </location>
</feature>
<dbReference type="STRING" id="356305.SAMN05421841_2158"/>
<dbReference type="InterPro" id="IPR021729">
    <property type="entry name" value="DUF3298"/>
</dbReference>
<dbReference type="Proteomes" id="UP000199469">
    <property type="component" value="Unassembled WGS sequence"/>
</dbReference>
<accession>A0A1I0QUM8</accession>
<dbReference type="Pfam" id="PF11738">
    <property type="entry name" value="DUF3298"/>
    <property type="match status" value="1"/>
</dbReference>
<organism evidence="3 4">
    <name type="scientific">Chryseobacterium wanjuense</name>
    <dbReference type="NCBI Taxonomy" id="356305"/>
    <lineage>
        <taxon>Bacteria</taxon>
        <taxon>Pseudomonadati</taxon>
        <taxon>Bacteroidota</taxon>
        <taxon>Flavobacteriia</taxon>
        <taxon>Flavobacteriales</taxon>
        <taxon>Weeksellaceae</taxon>
        <taxon>Chryseobacterium group</taxon>
        <taxon>Chryseobacterium</taxon>
    </lineage>
</organism>
<feature type="chain" id="PRO_5011571732" description="DUF3298 domain-containing protein" evidence="1">
    <location>
        <begin position="21"/>
        <end position="275"/>
    </location>
</feature>
<sequence length="275" mass="31291">MKNTIAVLAFSSLLVFSACKKTENTASNTDKTEASKPETFAVDSVKVSDSIMLNDSLKLKFSSRMLVFPTIKDKTLLDSIYFGNKNIQDFSKNGIQALVDKNKNEYFNNVKKDSKDWLSDVKYSQEWYSDTGMNMKSNISDYLHIEYAWGSYEGGAHDNYGSSERVFDLKNNKKLVLKDITTMPENKLQALLMKNINKINGGATDDKGKINNSDMLLVEVIPATENFYFDEKNLYFHYSPYEITAFAAGDITIPVSWEELKGTLNPEFKERMKIQ</sequence>